<evidence type="ECO:0000256" key="1">
    <source>
        <dbReference type="RuleBase" id="RU003682"/>
    </source>
</evidence>
<dbReference type="Proteomes" id="UP000799118">
    <property type="component" value="Unassembled WGS sequence"/>
</dbReference>
<gene>
    <name evidence="3" type="ORF">BT96DRAFT_925753</name>
</gene>
<dbReference type="PANTHER" id="PTHR47990">
    <property type="entry name" value="2-OXOGLUTARATE (2OG) AND FE(II)-DEPENDENT OXYGENASE SUPERFAMILY PROTEIN-RELATED"/>
    <property type="match status" value="1"/>
</dbReference>
<comment type="similarity">
    <text evidence="1">Belongs to the iron/ascorbate-dependent oxidoreductase family.</text>
</comment>
<dbReference type="GO" id="GO:0016491">
    <property type="term" value="F:oxidoreductase activity"/>
    <property type="evidence" value="ECO:0007669"/>
    <property type="project" value="UniProtKB-KW"/>
</dbReference>
<proteinExistence type="inferred from homology"/>
<dbReference type="GO" id="GO:0046872">
    <property type="term" value="F:metal ion binding"/>
    <property type="evidence" value="ECO:0007669"/>
    <property type="project" value="UniProtKB-KW"/>
</dbReference>
<dbReference type="InterPro" id="IPR005123">
    <property type="entry name" value="Oxoglu/Fe-dep_dioxygenase_dom"/>
</dbReference>
<dbReference type="InterPro" id="IPR026992">
    <property type="entry name" value="DIOX_N"/>
</dbReference>
<keyword evidence="1" id="KW-0408">Iron</keyword>
<name>A0A6A4H0A4_9AGAR</name>
<protein>
    <submittedName>
        <fullName evidence="3">Clavaminate synthase-like protein</fullName>
    </submittedName>
</protein>
<dbReference type="InterPro" id="IPR050231">
    <property type="entry name" value="Iron_ascorbate_oxido_reductase"/>
</dbReference>
<dbReference type="EMBL" id="ML769651">
    <property type="protein sequence ID" value="KAE9390637.1"/>
    <property type="molecule type" value="Genomic_DNA"/>
</dbReference>
<reference evidence="3" key="1">
    <citation type="journal article" date="2019" name="Environ. Microbiol.">
        <title>Fungal ecological strategies reflected in gene transcription - a case study of two litter decomposers.</title>
        <authorList>
            <person name="Barbi F."/>
            <person name="Kohler A."/>
            <person name="Barry K."/>
            <person name="Baskaran P."/>
            <person name="Daum C."/>
            <person name="Fauchery L."/>
            <person name="Ihrmark K."/>
            <person name="Kuo A."/>
            <person name="LaButti K."/>
            <person name="Lipzen A."/>
            <person name="Morin E."/>
            <person name="Grigoriev I.V."/>
            <person name="Henrissat B."/>
            <person name="Lindahl B."/>
            <person name="Martin F."/>
        </authorList>
    </citation>
    <scope>NUCLEOTIDE SEQUENCE</scope>
    <source>
        <strain evidence="3">JB14</strain>
    </source>
</reference>
<evidence type="ECO:0000313" key="4">
    <source>
        <dbReference type="Proteomes" id="UP000799118"/>
    </source>
</evidence>
<organism evidence="3 4">
    <name type="scientific">Gymnopus androsaceus JB14</name>
    <dbReference type="NCBI Taxonomy" id="1447944"/>
    <lineage>
        <taxon>Eukaryota</taxon>
        <taxon>Fungi</taxon>
        <taxon>Dikarya</taxon>
        <taxon>Basidiomycota</taxon>
        <taxon>Agaricomycotina</taxon>
        <taxon>Agaricomycetes</taxon>
        <taxon>Agaricomycetidae</taxon>
        <taxon>Agaricales</taxon>
        <taxon>Marasmiineae</taxon>
        <taxon>Omphalotaceae</taxon>
        <taxon>Gymnopus</taxon>
    </lineage>
</organism>
<dbReference type="SUPFAM" id="SSF51197">
    <property type="entry name" value="Clavaminate synthase-like"/>
    <property type="match status" value="1"/>
</dbReference>
<evidence type="ECO:0000259" key="2">
    <source>
        <dbReference type="PROSITE" id="PS51471"/>
    </source>
</evidence>
<evidence type="ECO:0000313" key="3">
    <source>
        <dbReference type="EMBL" id="KAE9390637.1"/>
    </source>
</evidence>
<dbReference type="InterPro" id="IPR027443">
    <property type="entry name" value="IPNS-like_sf"/>
</dbReference>
<dbReference type="Pfam" id="PF14226">
    <property type="entry name" value="DIOX_N"/>
    <property type="match status" value="1"/>
</dbReference>
<dbReference type="AlphaFoldDB" id="A0A6A4H0A4"/>
<accession>A0A6A4H0A4</accession>
<feature type="domain" description="Fe2OG dioxygenase" evidence="2">
    <location>
        <begin position="163"/>
        <end position="265"/>
    </location>
</feature>
<dbReference type="PROSITE" id="PS51471">
    <property type="entry name" value="FE2OG_OXY"/>
    <property type="match status" value="1"/>
</dbReference>
<dbReference type="Gene3D" id="2.60.120.330">
    <property type="entry name" value="B-lactam Antibiotic, Isopenicillin N Synthase, Chain"/>
    <property type="match status" value="2"/>
</dbReference>
<keyword evidence="1" id="KW-0560">Oxidoreductase</keyword>
<dbReference type="Pfam" id="PF03171">
    <property type="entry name" value="2OG-FeII_Oxy"/>
    <property type="match status" value="1"/>
</dbReference>
<keyword evidence="4" id="KW-1185">Reference proteome</keyword>
<sequence length="338" mass="38306">MPSLINDQLPPVRHYEAAPLTKEQLDYVDLPTIDISSFTASADPNVRSQLVAQVRSAIAKYGFFYVLNHGLSTAQTVRMFDIADVPFSDVDDDEKKKYQSRLKETGTQQGYKPRQYHHIDNGIRDQIEIYSLNHDVNKSGHPAALRPLLPEIEQFAYHNHVNVLYPILRLVELHKWEDMSESSGHTDIGSLTLLYSQPIAALQIRTKDGSWKWVKHIENAIVVNAGDAIEFLSGGLYSATIHRVVQPPADQRAYTRLGLFYFVLATEDVKLKPLNSPILQRRADIWLKERFQGAEVPTMAEWRKGRTKSDGNAELKASATNLGVEEEYLNGVLIKHYV</sequence>
<keyword evidence="1" id="KW-0479">Metal-binding</keyword>
<dbReference type="OrthoDB" id="406156at2759"/>
<dbReference type="InterPro" id="IPR044861">
    <property type="entry name" value="IPNS-like_FE2OG_OXY"/>
</dbReference>